<dbReference type="GO" id="GO:0005737">
    <property type="term" value="C:cytoplasm"/>
    <property type="evidence" value="ECO:0007669"/>
    <property type="project" value="TreeGrafter"/>
</dbReference>
<evidence type="ECO:0000313" key="3">
    <source>
        <dbReference type="Proteomes" id="UP000087171"/>
    </source>
</evidence>
<dbReference type="OrthoDB" id="10255174at2759"/>
<dbReference type="InterPro" id="IPR050452">
    <property type="entry name" value="Metacaspase"/>
</dbReference>
<dbReference type="eggNOG" id="KOG1546">
    <property type="taxonomic scope" value="Eukaryota"/>
</dbReference>
<name>A0A1S2Z0U8_CICAR</name>
<dbReference type="GO" id="GO:0004197">
    <property type="term" value="F:cysteine-type endopeptidase activity"/>
    <property type="evidence" value="ECO:0007669"/>
    <property type="project" value="InterPro"/>
</dbReference>
<reference evidence="4" key="2">
    <citation type="submission" date="2025-08" db="UniProtKB">
        <authorList>
            <consortium name="RefSeq"/>
        </authorList>
    </citation>
    <scope>IDENTIFICATION</scope>
    <source>
        <tissue evidence="4">Etiolated seedlings</tissue>
    </source>
</reference>
<dbReference type="PANTHER" id="PTHR48104:SF30">
    <property type="entry name" value="METACASPASE-1"/>
    <property type="match status" value="1"/>
</dbReference>
<dbReference type="PaxDb" id="3827-XP_004513001.1"/>
<dbReference type="KEGG" id="cam:101499453"/>
<dbReference type="Pfam" id="PF00656">
    <property type="entry name" value="Peptidase_C14"/>
    <property type="match status" value="1"/>
</dbReference>
<evidence type="ECO:0000256" key="1">
    <source>
        <dbReference type="ARBA" id="ARBA00009005"/>
    </source>
</evidence>
<accession>A0A1S2Z0U8</accession>
<feature type="domain" description="Peptidase C14 caspase" evidence="2">
    <location>
        <begin position="48"/>
        <end position="245"/>
    </location>
</feature>
<sequence length="275" mass="31320">MVTKRALVVALNYNNAKHNSRLRASISFVRDNFGYKENIYFIHDDIGQSNDNSVSFILTQLRHLITSSVVGDKMVFYFAGHRNYKIFTDNNGVEHMQQYLICGEKFIYFGGLTQITDKELTSCLNILPKDGYLTMIVDCCRSGNLIDGLDQQLACKGRRGIAYILDIDVAKNMLHRQHQLVSLFSACQKNQVAWEIMKFVDGQLKVVSIFTDTLLKIVHEKGGRVTNRELMTEVNKFFSIDTCIQTSGLFCADEHSYALFIGGRQSQLDPLRSIY</sequence>
<reference evidence="3" key="1">
    <citation type="journal article" date="2013" name="Nat. Biotechnol.">
        <title>Draft genome sequence of chickpea (Cicer arietinum) provides a resource for trait improvement.</title>
        <authorList>
            <person name="Varshney R.K."/>
            <person name="Song C."/>
            <person name="Saxena R.K."/>
            <person name="Azam S."/>
            <person name="Yu S."/>
            <person name="Sharpe A.G."/>
            <person name="Cannon S."/>
            <person name="Baek J."/>
            <person name="Rosen B.D."/>
            <person name="Tar'an B."/>
            <person name="Millan T."/>
            <person name="Zhang X."/>
            <person name="Ramsay L.D."/>
            <person name="Iwata A."/>
            <person name="Wang Y."/>
            <person name="Nelson W."/>
            <person name="Farmer A.D."/>
            <person name="Gaur P.M."/>
            <person name="Soderlund C."/>
            <person name="Penmetsa R.V."/>
            <person name="Xu C."/>
            <person name="Bharti A.K."/>
            <person name="He W."/>
            <person name="Winter P."/>
            <person name="Zhao S."/>
            <person name="Hane J.K."/>
            <person name="Carrasquilla-Garcia N."/>
            <person name="Condie J.A."/>
            <person name="Upadhyaya H.D."/>
            <person name="Luo M.C."/>
            <person name="Thudi M."/>
            <person name="Gowda C.L."/>
            <person name="Singh N.P."/>
            <person name="Lichtenzveig J."/>
            <person name="Gali K.K."/>
            <person name="Rubio J."/>
            <person name="Nadarajan N."/>
            <person name="Dolezel J."/>
            <person name="Bansal K.C."/>
            <person name="Xu X."/>
            <person name="Edwards D."/>
            <person name="Zhang G."/>
            <person name="Kahl G."/>
            <person name="Gil J."/>
            <person name="Singh K.B."/>
            <person name="Datta S.K."/>
            <person name="Jackson S.A."/>
            <person name="Wang J."/>
            <person name="Cook D.R."/>
        </authorList>
    </citation>
    <scope>NUCLEOTIDE SEQUENCE [LARGE SCALE GENOMIC DNA]</scope>
    <source>
        <strain evidence="3">cv. CDC Frontier</strain>
    </source>
</reference>
<dbReference type="Gene3D" id="3.40.50.1460">
    <property type="match status" value="1"/>
</dbReference>
<dbReference type="RefSeq" id="XP_004513001.1">
    <property type="nucleotide sequence ID" value="XM_004512944.1"/>
</dbReference>
<protein>
    <submittedName>
        <fullName evidence="4">Metacaspase-6-like</fullName>
    </submittedName>
</protein>
<dbReference type="AlphaFoldDB" id="A0A1S2Z0U8"/>
<organism evidence="3 4">
    <name type="scientific">Cicer arietinum</name>
    <name type="common">Chickpea</name>
    <name type="synonym">Garbanzo</name>
    <dbReference type="NCBI Taxonomy" id="3827"/>
    <lineage>
        <taxon>Eukaryota</taxon>
        <taxon>Viridiplantae</taxon>
        <taxon>Streptophyta</taxon>
        <taxon>Embryophyta</taxon>
        <taxon>Tracheophyta</taxon>
        <taxon>Spermatophyta</taxon>
        <taxon>Magnoliopsida</taxon>
        <taxon>eudicotyledons</taxon>
        <taxon>Gunneridae</taxon>
        <taxon>Pentapetalae</taxon>
        <taxon>rosids</taxon>
        <taxon>fabids</taxon>
        <taxon>Fabales</taxon>
        <taxon>Fabaceae</taxon>
        <taxon>Papilionoideae</taxon>
        <taxon>50 kb inversion clade</taxon>
        <taxon>NPAAA clade</taxon>
        <taxon>Hologalegina</taxon>
        <taxon>IRL clade</taxon>
        <taxon>Cicereae</taxon>
        <taxon>Cicer</taxon>
    </lineage>
</organism>
<evidence type="ECO:0000313" key="4">
    <source>
        <dbReference type="RefSeq" id="XP_004513001.1"/>
    </source>
</evidence>
<dbReference type="PANTHER" id="PTHR48104">
    <property type="entry name" value="METACASPASE-4"/>
    <property type="match status" value="1"/>
</dbReference>
<keyword evidence="3" id="KW-1185">Reference proteome</keyword>
<dbReference type="GeneID" id="101499453"/>
<comment type="similarity">
    <text evidence="1">Belongs to the peptidase C14B family.</text>
</comment>
<dbReference type="InterPro" id="IPR011600">
    <property type="entry name" value="Pept_C14_caspase"/>
</dbReference>
<evidence type="ECO:0000259" key="2">
    <source>
        <dbReference type="Pfam" id="PF00656"/>
    </source>
</evidence>
<proteinExistence type="inferred from homology"/>
<dbReference type="GO" id="GO:0006508">
    <property type="term" value="P:proteolysis"/>
    <property type="evidence" value="ECO:0007669"/>
    <property type="project" value="InterPro"/>
</dbReference>
<dbReference type="Proteomes" id="UP000087171">
    <property type="component" value="Chromosome Ca8"/>
</dbReference>
<gene>
    <name evidence="4" type="primary">LOC101499453</name>
</gene>